<dbReference type="AlphaFoldDB" id="A0A3E0VYB7"/>
<evidence type="ECO:0000313" key="2">
    <source>
        <dbReference type="Proteomes" id="UP000256541"/>
    </source>
</evidence>
<accession>A0A3E0VYB7</accession>
<dbReference type="RefSeq" id="WP_116411169.1">
    <property type="nucleotide sequence ID" value="NZ_NBXB01000022.1"/>
</dbReference>
<name>A0A3E0VYB7_9MICO</name>
<comment type="caution">
    <text evidence="1">The sequence shown here is derived from an EMBL/GenBank/DDBJ whole genome shotgun (WGS) entry which is preliminary data.</text>
</comment>
<proteinExistence type="predicted"/>
<reference evidence="1 2" key="1">
    <citation type="submission" date="2017-04" db="EMBL/GenBank/DDBJ databases">
        <title>Comparative genome analysis of Subtercola boreus.</title>
        <authorList>
            <person name="Cho Y.-J."/>
            <person name="Cho A."/>
            <person name="Kim O.-S."/>
            <person name="Lee J.-I."/>
        </authorList>
    </citation>
    <scope>NUCLEOTIDE SEQUENCE [LARGE SCALE GENOMIC DNA]</scope>
    <source>
        <strain evidence="1 2">P27479</strain>
    </source>
</reference>
<protein>
    <submittedName>
        <fullName evidence="1">Uncharacterized protein</fullName>
    </submittedName>
</protein>
<dbReference type="EMBL" id="NBXB01000022">
    <property type="protein sequence ID" value="RFA15052.1"/>
    <property type="molecule type" value="Genomic_DNA"/>
</dbReference>
<organism evidence="1 2">
    <name type="scientific">Subtercola boreus</name>
    <dbReference type="NCBI Taxonomy" id="120213"/>
    <lineage>
        <taxon>Bacteria</taxon>
        <taxon>Bacillati</taxon>
        <taxon>Actinomycetota</taxon>
        <taxon>Actinomycetes</taxon>
        <taxon>Micrococcales</taxon>
        <taxon>Microbacteriaceae</taxon>
        <taxon>Subtercola</taxon>
    </lineage>
</organism>
<evidence type="ECO:0000313" key="1">
    <source>
        <dbReference type="EMBL" id="RFA15052.1"/>
    </source>
</evidence>
<dbReference type="OrthoDB" id="3192968at2"/>
<gene>
    <name evidence="1" type="ORF">B7R22_07520</name>
</gene>
<sequence>MRSGRSPDSADGPRAAGALRADAGVDDLVLILQAGRGVTAAMPERRVLATRRFAELAIDAFRATSPGPPI</sequence>
<dbReference type="Proteomes" id="UP000256541">
    <property type="component" value="Unassembled WGS sequence"/>
</dbReference>